<dbReference type="Gene3D" id="3.10.129.110">
    <property type="entry name" value="Polyketide synthase dehydratase"/>
    <property type="match status" value="1"/>
</dbReference>
<dbReference type="PROSITE" id="PS52019">
    <property type="entry name" value="PKS_MFAS_DH"/>
    <property type="match status" value="1"/>
</dbReference>
<dbReference type="SMART" id="SM00823">
    <property type="entry name" value="PKS_PP"/>
    <property type="match status" value="2"/>
</dbReference>
<evidence type="ECO:0000256" key="3">
    <source>
        <dbReference type="ARBA" id="ARBA00022553"/>
    </source>
</evidence>
<dbReference type="Gene3D" id="3.40.47.10">
    <property type="match status" value="1"/>
</dbReference>
<dbReference type="InterPro" id="IPR029058">
    <property type="entry name" value="AB_hydrolase_fold"/>
</dbReference>
<feature type="domain" description="Carrier" evidence="8">
    <location>
        <begin position="1601"/>
        <end position="1678"/>
    </location>
</feature>
<evidence type="ECO:0000313" key="12">
    <source>
        <dbReference type="Proteomes" id="UP000800200"/>
    </source>
</evidence>
<dbReference type="Pfam" id="PF16073">
    <property type="entry name" value="SAT"/>
    <property type="match status" value="1"/>
</dbReference>
<keyword evidence="2" id="KW-0596">Phosphopantetheine</keyword>
<feature type="domain" description="PKS/mFAS DH" evidence="10">
    <location>
        <begin position="1252"/>
        <end position="1554"/>
    </location>
</feature>
<keyword evidence="12" id="KW-1185">Reference proteome</keyword>
<dbReference type="GO" id="GO:0006633">
    <property type="term" value="P:fatty acid biosynthetic process"/>
    <property type="evidence" value="ECO:0007669"/>
    <property type="project" value="InterPro"/>
</dbReference>
<feature type="region of interest" description="C-terminal hotdog fold" evidence="6">
    <location>
        <begin position="1405"/>
        <end position="1554"/>
    </location>
</feature>
<evidence type="ECO:0000256" key="7">
    <source>
        <dbReference type="SAM" id="MobiDB-lite"/>
    </source>
</evidence>
<dbReference type="SUPFAM" id="SSF52151">
    <property type="entry name" value="FabD/lysophospholipase-like"/>
    <property type="match status" value="1"/>
</dbReference>
<dbReference type="PROSITE" id="PS50075">
    <property type="entry name" value="CARRIER"/>
    <property type="match status" value="2"/>
</dbReference>
<evidence type="ECO:0000256" key="2">
    <source>
        <dbReference type="ARBA" id="ARBA00022450"/>
    </source>
</evidence>
<dbReference type="SUPFAM" id="SSF55048">
    <property type="entry name" value="Probable ACP-binding domain of malonyl-CoA ACP transacylase"/>
    <property type="match status" value="1"/>
</dbReference>
<evidence type="ECO:0000259" key="9">
    <source>
        <dbReference type="PROSITE" id="PS52004"/>
    </source>
</evidence>
<keyword evidence="3" id="KW-0597">Phosphoprotein</keyword>
<dbReference type="SUPFAM" id="SSF53901">
    <property type="entry name" value="Thiolase-like"/>
    <property type="match status" value="1"/>
</dbReference>
<dbReference type="InterPro" id="IPR016035">
    <property type="entry name" value="Acyl_Trfase/lysoPLipase"/>
</dbReference>
<name>A0A6A6EHN5_9PEZI</name>
<gene>
    <name evidence="11" type="ORF">K469DRAFT_683777</name>
</gene>
<evidence type="ECO:0000256" key="6">
    <source>
        <dbReference type="PROSITE-ProRule" id="PRU01363"/>
    </source>
</evidence>
<dbReference type="Pfam" id="PF14765">
    <property type="entry name" value="PS-DH"/>
    <property type="match status" value="1"/>
</dbReference>
<feature type="active site" description="Proton acceptor; for dehydratase activity" evidence="6">
    <location>
        <position position="1283"/>
    </location>
</feature>
<dbReference type="Gene3D" id="3.40.50.1820">
    <property type="entry name" value="alpha/beta hydrolase"/>
    <property type="match status" value="1"/>
</dbReference>
<comment type="pathway">
    <text evidence="1">Secondary metabolite biosynthesis; terpenoid biosynthesis.</text>
</comment>
<dbReference type="CDD" id="cd00833">
    <property type="entry name" value="PKS"/>
    <property type="match status" value="1"/>
</dbReference>
<dbReference type="Pfam" id="PF00550">
    <property type="entry name" value="PP-binding"/>
    <property type="match status" value="2"/>
</dbReference>
<dbReference type="InterPro" id="IPR016039">
    <property type="entry name" value="Thiolase-like"/>
</dbReference>
<feature type="domain" description="Carrier" evidence="8">
    <location>
        <begin position="1726"/>
        <end position="1804"/>
    </location>
</feature>
<accession>A0A6A6EHN5</accession>
<dbReference type="Gene3D" id="3.30.70.3290">
    <property type="match status" value="1"/>
</dbReference>
<feature type="region of interest" description="N-terminal hotdog fold" evidence="6">
    <location>
        <begin position="1252"/>
        <end position="1377"/>
    </location>
</feature>
<dbReference type="InterPro" id="IPR016036">
    <property type="entry name" value="Malonyl_transacylase_ACP-bd"/>
</dbReference>
<dbReference type="GO" id="GO:0004315">
    <property type="term" value="F:3-oxoacyl-[acyl-carrier-protein] synthase activity"/>
    <property type="evidence" value="ECO:0007669"/>
    <property type="project" value="InterPro"/>
</dbReference>
<evidence type="ECO:0000256" key="4">
    <source>
        <dbReference type="ARBA" id="ARBA00022679"/>
    </source>
</evidence>
<sequence>MATPISIVVFGPQTPWPSQEQAMAVRSSIRNDGRLSSFRNAIENLPDVWESLVQNQPQYRRVPGDDAIRILCSWINNGVLEHSFDKLPNVLMAPLTVIIHIGLYFQHLATVGESHSTAMARVKESGVQGLCTGVLSAIALASSSSGEGLSKKASVALRLALSIGACVDLDGDFSEQKKAFVCLAARWKPNPDGRICEEVIARYPNAYISVDYDISSVTITTPESDREQLVQDLSRAGAIVREIELRGRFHAPCHADAAAQLLTWCEVREDMQLGNANALQVPVKANYDGETIESGSLTEIAISSLLLRLADWHSTLHAAVRPEEHILAIGLSETIPSSISRRSGFEFTKVDGSPATAPLPYTYPDDSIAIVGMAAKYAGADSLDDFWNIIEAGTSMVERLPESRWSADALRRTAGRSFWGNFVHDADGFDHKFFKTSSRAAAAMDPQQRLLLQAAYQAVGSSGFFNDPTPPGDVGCYVGVATTDYHDNIASHKPSAFSALGELRAFLCGRISHYFGWTGPSMTFDTACSASAVAIDAACKAIKAGTVSAALAGGVNVCTSPYLWENLMGANFLSPTGQTKPFDAKGDGYCRGEGVGLVFLKKLDLARRDGDPIIGVIAGSAVNQCMNETFITVPHGPSQLNLYKEVLRQSGISKEAVTFVEAHGTGTQAGDPVEISSIREAIGSTDRDSTIYLGSVKGNFGHTEAASGVASLIKTTLMMDRGVIPKLASHNTLNPKIPSLETHHMMIPQELTPWKAPFKAVLVNNYGAAGSNGAMVVCQPPIRKMKHTALKKVPVLVSALSAQSLVAGSKAIQKKLRKFFSEATSDVAFNMLDKFQHFSEHAIAGTATTTSDIIDLLNSPQPNCKSSAKPVVLVFGGQTRDHVGLDWEMIDKVSLFRRHLNVAITAIRAAGLDLKISDICQRCAVEDVVKLHCMFFAAQYASAKSWMAAGLKVNAVIGHSFGQLTALCVSGRLSLKDTIKIIAGRASLIKKFWGAERGSMISLEASVETASKIVDMVAQSNSGHRVEIACFNGPTSHVLVGTAGSIEYVTKLLAGKTATLGTIRNRVLKVTHGFHSEFTEPLLPELAKIAEDVTFHHGSILLETCSEGSTWDDITSSHIVEHTRTAVHFGAAVERLARKLGPCTWLEAGGDSSVTGMVRRVFDAQARQQHTFHAIRLACDDALDHLADSTVELWKAGQKVQFWPFHRIQRKCFTPISLPPYQFEKTRHWLKWKEATASVPTPTPTAIVATAPELLTVVSESSKGAVFTVNPKCEEFQLLVRGHAVLDSPLCPADWYTEIAYRALGKLANATPTKAIKRFTNLAFHSPLGVNPKGEITLTLRPSNEGHDAWTFAFSTPAPRKSIEHCTGDIVLTSANEAAIQSEMARYETLVGLGRPMALLQDPSATGLRGSLIYQLFSRVVKYADYYQAVKAVCAVGDEVAAQIVLPARNDLITNKTLSGPIAVDNFVQVAGIKVNCLNQWSPNQVYICGHIGRIQESSEFDPQTQHSWTVYAHSRTVSDKSYMNDIYVFTESGRLAMVIQDVEFTRVAIASLTRVLTAANAETTPQAPAQETVTASREMPARTPSLSFPPPAMQVSAALEGVVDDLLCLRQLVSKVTDVPLAAIKPESTLDDLGVDSLMNTEVLNAVQDEFDVKIPVDKFGDLQDVRAMSEYLSRNSQTASASEGSSRTRSAHVTQIPTPSLETPSESDAQSTGPSSVQGDDDASPQSDTFTRLGRLVAELLDVTGAVSPESALEDLGMDSLLSIELCSAIEKEFKMKSEEIVTTGSLIELWESIAKKTKTASLTLGSSLQTPRRTSEFIDVDAKAKRIPGDRMETVCFKEIDGVSLMADIYLPNASQAADARRPVALMIHGGGHTMLSRKDIRPRQTQLLLENGFLPVSIDYRLCPEINIVDGAMTDVYDALEWCRNELPNLSFNLPTNGLRIDSSKIAVVGWSTGGTLALSLGFTTLQRGIAPPNVILAFYCPSNYEDPFWSRPNFPENSKELVPGSYDLLEAVQDKPITGYNVDTRKRAVGGWCSMADPRSRIVLHMNWTGQALPILLNGLPPKSQSEDQSKYLALPQPAHDRVVAISPRSQILKGNYRTPTFLIHSDVDDLVPLRQARDTYEALKSRGIESGFSVVEGVPHLFDLYRDREDGRGWKAVREGYQFLVETMSR</sequence>
<dbReference type="InterPro" id="IPR001227">
    <property type="entry name" value="Ac_transferase_dom_sf"/>
</dbReference>
<dbReference type="SUPFAM" id="SSF53474">
    <property type="entry name" value="alpha/beta-Hydrolases"/>
    <property type="match status" value="1"/>
</dbReference>
<feature type="active site" description="Proton donor; for dehydratase activity" evidence="6">
    <location>
        <position position="1465"/>
    </location>
</feature>
<dbReference type="Proteomes" id="UP000800200">
    <property type="component" value="Unassembled WGS sequence"/>
</dbReference>
<evidence type="ECO:0000313" key="11">
    <source>
        <dbReference type="EMBL" id="KAF2189386.1"/>
    </source>
</evidence>
<dbReference type="PROSITE" id="PS00012">
    <property type="entry name" value="PHOSPHOPANTETHEINE"/>
    <property type="match status" value="1"/>
</dbReference>
<dbReference type="SUPFAM" id="SSF47336">
    <property type="entry name" value="ACP-like"/>
    <property type="match status" value="2"/>
</dbReference>
<reference evidence="11" key="1">
    <citation type="journal article" date="2020" name="Stud. Mycol.">
        <title>101 Dothideomycetes genomes: a test case for predicting lifestyles and emergence of pathogens.</title>
        <authorList>
            <person name="Haridas S."/>
            <person name="Albert R."/>
            <person name="Binder M."/>
            <person name="Bloem J."/>
            <person name="Labutti K."/>
            <person name="Salamov A."/>
            <person name="Andreopoulos B."/>
            <person name="Baker S."/>
            <person name="Barry K."/>
            <person name="Bills G."/>
            <person name="Bluhm B."/>
            <person name="Cannon C."/>
            <person name="Castanera R."/>
            <person name="Culley D."/>
            <person name="Daum C."/>
            <person name="Ezra D."/>
            <person name="Gonzalez J."/>
            <person name="Henrissat B."/>
            <person name="Kuo A."/>
            <person name="Liang C."/>
            <person name="Lipzen A."/>
            <person name="Lutzoni F."/>
            <person name="Magnuson J."/>
            <person name="Mondo S."/>
            <person name="Nolan M."/>
            <person name="Ohm R."/>
            <person name="Pangilinan J."/>
            <person name="Park H.-J."/>
            <person name="Ramirez L."/>
            <person name="Alfaro M."/>
            <person name="Sun H."/>
            <person name="Tritt A."/>
            <person name="Yoshinaga Y."/>
            <person name="Zwiers L.-H."/>
            <person name="Turgeon B."/>
            <person name="Goodwin S."/>
            <person name="Spatafora J."/>
            <person name="Crous P."/>
            <person name="Grigoriev I."/>
        </authorList>
    </citation>
    <scope>NUCLEOTIDE SEQUENCE</scope>
    <source>
        <strain evidence="11">CBS 207.26</strain>
    </source>
</reference>
<dbReference type="Gene3D" id="3.40.366.10">
    <property type="entry name" value="Malonyl-Coenzyme A Acyl Carrier Protein, domain 2"/>
    <property type="match status" value="3"/>
</dbReference>
<protein>
    <submittedName>
        <fullName evidence="11">Ketoacyl-synt-domain-containing protein</fullName>
    </submittedName>
</protein>
<dbReference type="InterPro" id="IPR014030">
    <property type="entry name" value="Ketoacyl_synth_N"/>
</dbReference>
<dbReference type="Pfam" id="PF02801">
    <property type="entry name" value="Ketoacyl-synt_C"/>
    <property type="match status" value="1"/>
</dbReference>
<dbReference type="GO" id="GO:0044550">
    <property type="term" value="P:secondary metabolite biosynthetic process"/>
    <property type="evidence" value="ECO:0007669"/>
    <property type="project" value="TreeGrafter"/>
</dbReference>
<dbReference type="OrthoDB" id="429813at2759"/>
<evidence type="ECO:0000259" key="8">
    <source>
        <dbReference type="PROSITE" id="PS50075"/>
    </source>
</evidence>
<dbReference type="InterPro" id="IPR018201">
    <property type="entry name" value="Ketoacyl_synth_AS"/>
</dbReference>
<dbReference type="PROSITE" id="PS00606">
    <property type="entry name" value="KS3_1"/>
    <property type="match status" value="1"/>
</dbReference>
<feature type="domain" description="Ketosynthase family 3 (KS3)" evidence="9">
    <location>
        <begin position="365"/>
        <end position="779"/>
    </location>
</feature>
<dbReference type="InterPro" id="IPR020841">
    <property type="entry name" value="PKS_Beta-ketoAc_synthase_dom"/>
</dbReference>
<dbReference type="InterPro" id="IPR014043">
    <property type="entry name" value="Acyl_transferase_dom"/>
</dbReference>
<dbReference type="SMART" id="SM00827">
    <property type="entry name" value="PKS_AT"/>
    <property type="match status" value="1"/>
</dbReference>
<dbReference type="EMBL" id="ML994621">
    <property type="protein sequence ID" value="KAF2189386.1"/>
    <property type="molecule type" value="Genomic_DNA"/>
</dbReference>
<organism evidence="11 12">
    <name type="scientific">Zopfia rhizophila CBS 207.26</name>
    <dbReference type="NCBI Taxonomy" id="1314779"/>
    <lineage>
        <taxon>Eukaryota</taxon>
        <taxon>Fungi</taxon>
        <taxon>Dikarya</taxon>
        <taxon>Ascomycota</taxon>
        <taxon>Pezizomycotina</taxon>
        <taxon>Dothideomycetes</taxon>
        <taxon>Dothideomycetes incertae sedis</taxon>
        <taxon>Zopfiaceae</taxon>
        <taxon>Zopfia</taxon>
    </lineage>
</organism>
<keyword evidence="4" id="KW-0808">Transferase</keyword>
<dbReference type="InterPro" id="IPR032088">
    <property type="entry name" value="SAT"/>
</dbReference>
<evidence type="ECO:0000256" key="5">
    <source>
        <dbReference type="ARBA" id="ARBA00023268"/>
    </source>
</evidence>
<dbReference type="InterPro" id="IPR049551">
    <property type="entry name" value="PKS_DH_C"/>
</dbReference>
<dbReference type="GO" id="GO:0031177">
    <property type="term" value="F:phosphopantetheine binding"/>
    <property type="evidence" value="ECO:0007669"/>
    <property type="project" value="InterPro"/>
</dbReference>
<dbReference type="InterPro" id="IPR020806">
    <property type="entry name" value="PKS_PP-bd"/>
</dbReference>
<feature type="region of interest" description="Disordered" evidence="7">
    <location>
        <begin position="1675"/>
        <end position="1730"/>
    </location>
</feature>
<dbReference type="SMART" id="SM00825">
    <property type="entry name" value="PKS_KS"/>
    <property type="match status" value="1"/>
</dbReference>
<proteinExistence type="predicted"/>
<dbReference type="InterPro" id="IPR009081">
    <property type="entry name" value="PP-bd_ACP"/>
</dbReference>
<evidence type="ECO:0000256" key="1">
    <source>
        <dbReference type="ARBA" id="ARBA00004721"/>
    </source>
</evidence>
<dbReference type="InterPro" id="IPR050091">
    <property type="entry name" value="PKS_NRPS_Biosynth_Enz"/>
</dbReference>
<dbReference type="Gene3D" id="1.10.1200.10">
    <property type="entry name" value="ACP-like"/>
    <property type="match status" value="2"/>
</dbReference>
<dbReference type="InterPro" id="IPR042104">
    <property type="entry name" value="PKS_dehydratase_sf"/>
</dbReference>
<dbReference type="InterPro" id="IPR049900">
    <property type="entry name" value="PKS_mFAS_DH"/>
</dbReference>
<dbReference type="InterPro" id="IPR036736">
    <property type="entry name" value="ACP-like_sf"/>
</dbReference>
<dbReference type="PANTHER" id="PTHR43775">
    <property type="entry name" value="FATTY ACID SYNTHASE"/>
    <property type="match status" value="1"/>
</dbReference>
<dbReference type="Pfam" id="PF20434">
    <property type="entry name" value="BD-FAE"/>
    <property type="match status" value="1"/>
</dbReference>
<dbReference type="InterPro" id="IPR006162">
    <property type="entry name" value="Ppantetheine_attach_site"/>
</dbReference>
<dbReference type="InterPro" id="IPR049492">
    <property type="entry name" value="BD-FAE-like_dom"/>
</dbReference>
<dbReference type="Pfam" id="PF00698">
    <property type="entry name" value="Acyl_transf_1"/>
    <property type="match status" value="1"/>
</dbReference>
<keyword evidence="5" id="KW-0511">Multifunctional enzyme</keyword>
<dbReference type="PROSITE" id="PS52004">
    <property type="entry name" value="KS3_2"/>
    <property type="match status" value="1"/>
</dbReference>
<dbReference type="PANTHER" id="PTHR43775:SF21">
    <property type="entry name" value="NON-REDUCING POLYKETIDE SYNTHASE AUSA-RELATED"/>
    <property type="match status" value="1"/>
</dbReference>
<dbReference type="GO" id="GO:0004312">
    <property type="term" value="F:fatty acid synthase activity"/>
    <property type="evidence" value="ECO:0007669"/>
    <property type="project" value="TreeGrafter"/>
</dbReference>
<evidence type="ECO:0000259" key="10">
    <source>
        <dbReference type="PROSITE" id="PS52019"/>
    </source>
</evidence>
<dbReference type="Pfam" id="PF00109">
    <property type="entry name" value="ketoacyl-synt"/>
    <property type="match status" value="1"/>
</dbReference>
<dbReference type="InterPro" id="IPR014031">
    <property type="entry name" value="Ketoacyl_synth_C"/>
</dbReference>